<dbReference type="InterPro" id="IPR036291">
    <property type="entry name" value="NAD(P)-bd_dom_sf"/>
</dbReference>
<dbReference type="RefSeq" id="WP_091325796.1">
    <property type="nucleotide sequence ID" value="NZ_FOSW01000008.1"/>
</dbReference>
<evidence type="ECO:0000313" key="2">
    <source>
        <dbReference type="EMBL" id="SFL25566.1"/>
    </source>
</evidence>
<dbReference type="PANTHER" id="PTHR43245">
    <property type="entry name" value="BIFUNCTIONAL POLYMYXIN RESISTANCE PROTEIN ARNA"/>
    <property type="match status" value="1"/>
</dbReference>
<dbReference type="PRINTS" id="PR01713">
    <property type="entry name" value="NUCEPIMERASE"/>
</dbReference>
<dbReference type="Pfam" id="PF01370">
    <property type="entry name" value="Epimerase"/>
    <property type="match status" value="1"/>
</dbReference>
<dbReference type="Gene3D" id="3.40.50.720">
    <property type="entry name" value="NAD(P)-binding Rossmann-like Domain"/>
    <property type="match status" value="1"/>
</dbReference>
<dbReference type="SUPFAM" id="SSF51735">
    <property type="entry name" value="NAD(P)-binding Rossmann-fold domains"/>
    <property type="match status" value="1"/>
</dbReference>
<organism evidence="2 3">
    <name type="scientific">Geodermatophilus ruber</name>
    <dbReference type="NCBI Taxonomy" id="504800"/>
    <lineage>
        <taxon>Bacteria</taxon>
        <taxon>Bacillati</taxon>
        <taxon>Actinomycetota</taxon>
        <taxon>Actinomycetes</taxon>
        <taxon>Geodermatophilales</taxon>
        <taxon>Geodermatophilaceae</taxon>
        <taxon>Geodermatophilus</taxon>
    </lineage>
</organism>
<dbReference type="PANTHER" id="PTHR43245:SF13">
    <property type="entry name" value="UDP-D-APIOSE_UDP-D-XYLOSE SYNTHASE 2"/>
    <property type="match status" value="1"/>
</dbReference>
<dbReference type="Proteomes" id="UP000199152">
    <property type="component" value="Unassembled WGS sequence"/>
</dbReference>
<gene>
    <name evidence="2" type="ORF">SAMN04488085_108173</name>
</gene>
<dbReference type="Gene3D" id="3.90.25.10">
    <property type="entry name" value="UDP-galactose 4-epimerase, domain 1"/>
    <property type="match status" value="1"/>
</dbReference>
<dbReference type="FunCoup" id="A0A1I4G8Y0">
    <property type="interactions" value="203"/>
</dbReference>
<dbReference type="OrthoDB" id="9801785at2"/>
<evidence type="ECO:0000313" key="3">
    <source>
        <dbReference type="Proteomes" id="UP000199152"/>
    </source>
</evidence>
<dbReference type="InParanoid" id="A0A1I4G8Y0"/>
<keyword evidence="3" id="KW-1185">Reference proteome</keyword>
<protein>
    <submittedName>
        <fullName evidence="2">Nucleoside-diphosphate-sugar epimerase</fullName>
    </submittedName>
</protein>
<dbReference type="AlphaFoldDB" id="A0A1I4G8Y0"/>
<sequence length="324" mass="34975">MRCVVTGVAGFVGSHLCESLLSWGDEVVGIDCLTDYYDPRRKEQNLRGALEHDTFRWCRDDLLQAPLVDLFTGADVVFHLAGQPGVRPSWGRDFATYLSRNVLATQAVLEAARQAGLVKVVYASSSSVYGDAESYPTAETLRPQPVSPYGVTKLAGEHLCELYRVAFGVPTASLRLFTVYGPRQRPDMAFSRLVAAAVRGGVFELYGSGTQTRDFTFVADVVRALRDVARSGFTGVANIGGGSRTSMNEVLHLVAELAGPLEVRRLPAARGDVRDTAADTQVACRGFGYAPRVSLREGLASMVEAERATTGATSESLFRTGGRL</sequence>
<reference evidence="2 3" key="1">
    <citation type="submission" date="2016-10" db="EMBL/GenBank/DDBJ databases">
        <authorList>
            <person name="de Groot N.N."/>
        </authorList>
    </citation>
    <scope>NUCLEOTIDE SEQUENCE [LARGE SCALE GENOMIC DNA]</scope>
    <source>
        <strain evidence="2 3">DSM 45317</strain>
    </source>
</reference>
<evidence type="ECO:0000259" key="1">
    <source>
        <dbReference type="Pfam" id="PF01370"/>
    </source>
</evidence>
<dbReference type="STRING" id="504800.SAMN04488085_108173"/>
<dbReference type="InterPro" id="IPR050177">
    <property type="entry name" value="Lipid_A_modif_metabolic_enz"/>
</dbReference>
<feature type="domain" description="NAD-dependent epimerase/dehydratase" evidence="1">
    <location>
        <begin position="4"/>
        <end position="232"/>
    </location>
</feature>
<dbReference type="InterPro" id="IPR001509">
    <property type="entry name" value="Epimerase_deHydtase"/>
</dbReference>
<name>A0A1I4G8Y0_9ACTN</name>
<dbReference type="EMBL" id="FOSW01000008">
    <property type="protein sequence ID" value="SFL25566.1"/>
    <property type="molecule type" value="Genomic_DNA"/>
</dbReference>
<proteinExistence type="predicted"/>
<accession>A0A1I4G8Y0</accession>